<dbReference type="AlphaFoldDB" id="A0A429V9Y0"/>
<organism evidence="2 3">
    <name type="scientific">Sphingomonas ginkgonis</name>
    <dbReference type="NCBI Taxonomy" id="2315330"/>
    <lineage>
        <taxon>Bacteria</taxon>
        <taxon>Pseudomonadati</taxon>
        <taxon>Pseudomonadota</taxon>
        <taxon>Alphaproteobacteria</taxon>
        <taxon>Sphingomonadales</taxon>
        <taxon>Sphingomonadaceae</taxon>
        <taxon>Sphingomonas</taxon>
    </lineage>
</organism>
<keyword evidence="3" id="KW-1185">Reference proteome</keyword>
<evidence type="ECO:0008006" key="4">
    <source>
        <dbReference type="Google" id="ProtNLM"/>
    </source>
</evidence>
<reference evidence="2 3" key="1">
    <citation type="submission" date="2018-12" db="EMBL/GenBank/DDBJ databases">
        <title>Sphingomonas sp. HMF7854 Genome sequencing and assembly.</title>
        <authorList>
            <person name="Cha I."/>
            <person name="Kang H."/>
            <person name="Kim H."/>
            <person name="Kang J."/>
            <person name="Joh K."/>
        </authorList>
    </citation>
    <scope>NUCLEOTIDE SEQUENCE [LARGE SCALE GENOMIC DNA]</scope>
    <source>
        <strain evidence="2 3">HMF7854</strain>
    </source>
</reference>
<proteinExistence type="predicted"/>
<feature type="transmembrane region" description="Helical" evidence="1">
    <location>
        <begin position="32"/>
        <end position="53"/>
    </location>
</feature>
<keyword evidence="1" id="KW-1133">Transmembrane helix</keyword>
<dbReference type="RefSeq" id="WP_126718627.1">
    <property type="nucleotide sequence ID" value="NZ_RWJF01000001.1"/>
</dbReference>
<keyword evidence="1" id="KW-0812">Transmembrane</keyword>
<name>A0A429V9Y0_9SPHN</name>
<evidence type="ECO:0000256" key="1">
    <source>
        <dbReference type="SAM" id="Phobius"/>
    </source>
</evidence>
<evidence type="ECO:0000313" key="3">
    <source>
        <dbReference type="Proteomes" id="UP000274661"/>
    </source>
</evidence>
<evidence type="ECO:0000313" key="2">
    <source>
        <dbReference type="EMBL" id="RST30793.1"/>
    </source>
</evidence>
<dbReference type="EMBL" id="RWJF01000001">
    <property type="protein sequence ID" value="RST30793.1"/>
    <property type="molecule type" value="Genomic_DNA"/>
</dbReference>
<keyword evidence="1" id="KW-0472">Membrane</keyword>
<gene>
    <name evidence="2" type="ORF">HMF7854_08035</name>
</gene>
<comment type="caution">
    <text evidence="2">The sequence shown here is derived from an EMBL/GenBank/DDBJ whole genome shotgun (WGS) entry which is preliminary data.</text>
</comment>
<sequence length="180" mass="19053">MLVAALVVIINAVIHANGGFPSVLGLGFVPSAVLLATASYLVLVTAGMTLGLIRHGCLALATSEGGIEVRSAWFSRTIPWNALSQVGLDVRYGKLSHHTVVAVRETTGPLRVHSIDTRLLAEPLDCVKEWAEAAERQRLARGGAPHEPALVLAAYAARMRETDIAADVAAARRGSPGEFR</sequence>
<dbReference type="Proteomes" id="UP000274661">
    <property type="component" value="Unassembled WGS sequence"/>
</dbReference>
<protein>
    <recommendedName>
        <fullName evidence="4">PH domain-containing protein</fullName>
    </recommendedName>
</protein>
<accession>A0A429V9Y0</accession>